<gene>
    <name evidence="4" type="ORF">SFRICE_000625</name>
</gene>
<evidence type="ECO:0000259" key="3">
    <source>
        <dbReference type="Pfam" id="PF08236"/>
    </source>
</evidence>
<evidence type="ECO:0000256" key="2">
    <source>
        <dbReference type="ARBA" id="ARBA00023242"/>
    </source>
</evidence>
<feature type="domain" description="Set2 Rpb1 interacting" evidence="3">
    <location>
        <begin position="398"/>
        <end position="460"/>
    </location>
</feature>
<name>A0A2H1WI50_SPOFR</name>
<evidence type="ECO:0000256" key="1">
    <source>
        <dbReference type="ARBA" id="ARBA00004123"/>
    </source>
</evidence>
<organism evidence="4">
    <name type="scientific">Spodoptera frugiperda</name>
    <name type="common">Fall armyworm</name>
    <dbReference type="NCBI Taxonomy" id="7108"/>
    <lineage>
        <taxon>Eukaryota</taxon>
        <taxon>Metazoa</taxon>
        <taxon>Ecdysozoa</taxon>
        <taxon>Arthropoda</taxon>
        <taxon>Hexapoda</taxon>
        <taxon>Insecta</taxon>
        <taxon>Pterygota</taxon>
        <taxon>Neoptera</taxon>
        <taxon>Endopterygota</taxon>
        <taxon>Lepidoptera</taxon>
        <taxon>Glossata</taxon>
        <taxon>Ditrysia</taxon>
        <taxon>Noctuoidea</taxon>
        <taxon>Noctuidae</taxon>
        <taxon>Amphipyrinae</taxon>
        <taxon>Spodoptera</taxon>
    </lineage>
</organism>
<accession>A0A2H1WI50</accession>
<sequence>MAVQTSDHDLFVEQFLLEDENNVMPLPDIEADPQLLISKVRKYYMEYIIRLLSTNYETHQKLVNKNIYLPSAIWRCAKKLEVTAAQACMVVQIYRKNIISVIEELKRDTKKGKLNKNLYNCLNKPPENSKKTQTPSTLMNNNCQCGYSKRKRHGMSESPKNFEKQMPTIISDKIINNDNTMTTTTYMTNNTPHPPICPMQTEIETVTQVTSSTTMPMPTKRMSVESQDSDELMMQLEKLFQGETNDDDDLFDGALLFENKTETVQEDSTKISSNVLDNNFINNFHNQDSIIENHAAQIKSLDERLANLAGLLVANDHPVQKTEVQKMRRRVSSKWICEEYFLKQKLHELLDQIGDRDRKELEKVKQKFVQLFGPDGDDEEILSPLDETNEFITSCKERIAPWVVKLLTPYYIRGHIKGKLIFKALAKHLIRLIYQCSRYPAQYEVNSFVSDFLKNHKTIKCEADFKEFRIENI</sequence>
<dbReference type="Pfam" id="PF08236">
    <property type="entry name" value="SRI"/>
    <property type="match status" value="1"/>
</dbReference>
<dbReference type="EMBL" id="ODYU01008814">
    <property type="protein sequence ID" value="SOQ52741.1"/>
    <property type="molecule type" value="Genomic_DNA"/>
</dbReference>
<reference evidence="4" key="1">
    <citation type="submission" date="2016-07" db="EMBL/GenBank/DDBJ databases">
        <authorList>
            <person name="Bretaudeau A."/>
        </authorList>
    </citation>
    <scope>NUCLEOTIDE SEQUENCE</scope>
    <source>
        <strain evidence="4">Rice</strain>
        <tissue evidence="4">Whole body</tissue>
    </source>
</reference>
<dbReference type="AlphaFoldDB" id="A0A2H1WI50"/>
<dbReference type="GO" id="GO:0005694">
    <property type="term" value="C:chromosome"/>
    <property type="evidence" value="ECO:0007669"/>
    <property type="project" value="InterPro"/>
</dbReference>
<keyword evidence="2" id="KW-0539">Nucleus</keyword>
<comment type="subcellular location">
    <subcellularLocation>
        <location evidence="1">Nucleus</location>
    </subcellularLocation>
</comment>
<dbReference type="InterPro" id="IPR013257">
    <property type="entry name" value="SRI"/>
</dbReference>
<evidence type="ECO:0000313" key="4">
    <source>
        <dbReference type="EMBL" id="SOQ52741.1"/>
    </source>
</evidence>
<dbReference type="GO" id="GO:0006355">
    <property type="term" value="P:regulation of DNA-templated transcription"/>
    <property type="evidence" value="ECO:0007669"/>
    <property type="project" value="InterPro"/>
</dbReference>
<protein>
    <submittedName>
        <fullName evidence="4">SFRICE_000625</fullName>
    </submittedName>
</protein>
<proteinExistence type="predicted"/>